<gene>
    <name evidence="1" type="ORF">EVA_03267</name>
</gene>
<dbReference type="EMBL" id="AMCI01000575">
    <property type="protein sequence ID" value="EJX08627.1"/>
    <property type="molecule type" value="Genomic_DNA"/>
</dbReference>
<proteinExistence type="predicted"/>
<evidence type="ECO:0000313" key="1">
    <source>
        <dbReference type="EMBL" id="EJX08627.1"/>
    </source>
</evidence>
<comment type="caution">
    <text evidence="1">The sequence shown here is derived from an EMBL/GenBank/DDBJ whole genome shotgun (WGS) entry which is preliminary data.</text>
</comment>
<name>J9GL91_9ZZZZ</name>
<dbReference type="AlphaFoldDB" id="J9GL91"/>
<accession>J9GL91</accession>
<protein>
    <submittedName>
        <fullName evidence="1">Uncharacterized protein</fullName>
    </submittedName>
</protein>
<organism evidence="1">
    <name type="scientific">gut metagenome</name>
    <dbReference type="NCBI Taxonomy" id="749906"/>
    <lineage>
        <taxon>unclassified sequences</taxon>
        <taxon>metagenomes</taxon>
        <taxon>organismal metagenomes</taxon>
    </lineage>
</organism>
<sequence length="41" mass="5053">MLEFLKRNVQELDCQRLVDFLCEEDKEKKVYKKVYELLKGM</sequence>
<reference evidence="1" key="1">
    <citation type="journal article" date="2012" name="PLoS ONE">
        <title>Gene sets for utilization of primary and secondary nutrition supplies in the distal gut of endangered iberian lynx.</title>
        <authorList>
            <person name="Alcaide M."/>
            <person name="Messina E."/>
            <person name="Richter M."/>
            <person name="Bargiela R."/>
            <person name="Peplies J."/>
            <person name="Huws S.A."/>
            <person name="Newbold C.J."/>
            <person name="Golyshin P.N."/>
            <person name="Simon M.A."/>
            <person name="Lopez G."/>
            <person name="Yakimov M.M."/>
            <person name="Ferrer M."/>
        </authorList>
    </citation>
    <scope>NUCLEOTIDE SEQUENCE</scope>
</reference>